<evidence type="ECO:0000313" key="3">
    <source>
        <dbReference type="Proteomes" id="UP000326924"/>
    </source>
</evidence>
<proteinExistence type="predicted"/>
<protein>
    <submittedName>
        <fullName evidence="2">Uncharacterized protein</fullName>
    </submittedName>
</protein>
<feature type="transmembrane region" description="Helical" evidence="1">
    <location>
        <begin position="49"/>
        <end position="73"/>
    </location>
</feature>
<gene>
    <name evidence="2" type="ORF">FN846DRAFT_962056</name>
</gene>
<sequence length="95" mass="10898">MDAVLHHSMATCIKVCSFFLFLFSFYNRPCLWLTDRRPAKPGHDVCGRFLLLASVWAWILSFLVSFGVCFFLHTGGFSSAAVYCCRWCCCGRREI</sequence>
<dbReference type="AlphaFoldDB" id="A0A5J5EQK1"/>
<keyword evidence="1" id="KW-1133">Transmembrane helix</keyword>
<reference evidence="2 3" key="1">
    <citation type="submission" date="2019-09" db="EMBL/GenBank/DDBJ databases">
        <title>Draft genome of the ectomycorrhizal ascomycete Sphaerosporella brunnea.</title>
        <authorList>
            <consortium name="DOE Joint Genome Institute"/>
            <person name="Benucci G.M."/>
            <person name="Marozzi G."/>
            <person name="Antonielli L."/>
            <person name="Sanchez S."/>
            <person name="Marco P."/>
            <person name="Wang X."/>
            <person name="Falini L.B."/>
            <person name="Barry K."/>
            <person name="Haridas S."/>
            <person name="Lipzen A."/>
            <person name="Labutti K."/>
            <person name="Grigoriev I.V."/>
            <person name="Murat C."/>
            <person name="Martin F."/>
            <person name="Albertini E."/>
            <person name="Donnini D."/>
            <person name="Bonito G."/>
        </authorList>
    </citation>
    <scope>NUCLEOTIDE SEQUENCE [LARGE SCALE GENOMIC DNA]</scope>
    <source>
        <strain evidence="2 3">Sb_GMNB300</strain>
    </source>
</reference>
<keyword evidence="3" id="KW-1185">Reference proteome</keyword>
<dbReference type="InParanoid" id="A0A5J5EQK1"/>
<keyword evidence="1" id="KW-0812">Transmembrane</keyword>
<accession>A0A5J5EQK1</accession>
<dbReference type="EMBL" id="VXIS01000181">
    <property type="protein sequence ID" value="KAA8898642.1"/>
    <property type="molecule type" value="Genomic_DNA"/>
</dbReference>
<evidence type="ECO:0000256" key="1">
    <source>
        <dbReference type="SAM" id="Phobius"/>
    </source>
</evidence>
<evidence type="ECO:0000313" key="2">
    <source>
        <dbReference type="EMBL" id="KAA8898642.1"/>
    </source>
</evidence>
<name>A0A5J5EQK1_9PEZI</name>
<dbReference type="Proteomes" id="UP000326924">
    <property type="component" value="Unassembled WGS sequence"/>
</dbReference>
<organism evidence="2 3">
    <name type="scientific">Sphaerosporella brunnea</name>
    <dbReference type="NCBI Taxonomy" id="1250544"/>
    <lineage>
        <taxon>Eukaryota</taxon>
        <taxon>Fungi</taxon>
        <taxon>Dikarya</taxon>
        <taxon>Ascomycota</taxon>
        <taxon>Pezizomycotina</taxon>
        <taxon>Pezizomycetes</taxon>
        <taxon>Pezizales</taxon>
        <taxon>Pyronemataceae</taxon>
        <taxon>Sphaerosporella</taxon>
    </lineage>
</organism>
<keyword evidence="1" id="KW-0472">Membrane</keyword>
<comment type="caution">
    <text evidence="2">The sequence shown here is derived from an EMBL/GenBank/DDBJ whole genome shotgun (WGS) entry which is preliminary data.</text>
</comment>
<feature type="transmembrane region" description="Helical" evidence="1">
    <location>
        <begin position="6"/>
        <end position="28"/>
    </location>
</feature>